<keyword evidence="4 6" id="KW-1133">Transmembrane helix</keyword>
<dbReference type="InParanoid" id="A0A078A009"/>
<gene>
    <name evidence="7" type="primary">Contig13284.g14175</name>
    <name evidence="7" type="ORF">STYLEM_4511</name>
</gene>
<reference evidence="7 8" key="1">
    <citation type="submission" date="2014-06" db="EMBL/GenBank/DDBJ databases">
        <authorList>
            <person name="Swart Estienne"/>
        </authorList>
    </citation>
    <scope>NUCLEOTIDE SEQUENCE [LARGE SCALE GENOMIC DNA]</scope>
    <source>
        <strain evidence="7 8">130c</strain>
    </source>
</reference>
<feature type="transmembrane region" description="Helical" evidence="6">
    <location>
        <begin position="72"/>
        <end position="94"/>
    </location>
</feature>
<evidence type="ECO:0000313" key="7">
    <source>
        <dbReference type="EMBL" id="CDW75521.1"/>
    </source>
</evidence>
<comment type="similarity">
    <text evidence="2 6">Belongs to the peroxisomal membrane protein PXMP2/4 family.</text>
</comment>
<dbReference type="Pfam" id="PF04117">
    <property type="entry name" value="Mpv17_PMP22"/>
    <property type="match status" value="1"/>
</dbReference>
<comment type="subcellular location">
    <subcellularLocation>
        <location evidence="1">Membrane</location>
        <topology evidence="1">Multi-pass membrane protein</topology>
    </subcellularLocation>
</comment>
<keyword evidence="3 6" id="KW-0812">Transmembrane</keyword>
<evidence type="ECO:0000256" key="5">
    <source>
        <dbReference type="ARBA" id="ARBA00023136"/>
    </source>
</evidence>
<accession>A0A078A009</accession>
<evidence type="ECO:0000256" key="2">
    <source>
        <dbReference type="ARBA" id="ARBA00006824"/>
    </source>
</evidence>
<sequence length="202" mass="23789">MASTALMACLGDFICQKMEKQWNKEKTFDYIRSGRFFFFNFLLNGPWLYMLYTHVIPRIGRDVSMRTVFKKILFTSFFLSFGSHGAFFFLMSLLEGHSVEYSIEEVKRKLVPTVTTGWKFWPAVQIINFKLVPTPYQVAYVNTMGTQLYKKNSRTVLSVKFCVNAVNKKDACEQYNRSRKKLFDRLEYQKISIVKCNYQSNQ</sequence>
<dbReference type="GO" id="GO:0005737">
    <property type="term" value="C:cytoplasm"/>
    <property type="evidence" value="ECO:0007669"/>
    <property type="project" value="TreeGrafter"/>
</dbReference>
<evidence type="ECO:0000256" key="6">
    <source>
        <dbReference type="RuleBase" id="RU363053"/>
    </source>
</evidence>
<keyword evidence="5 6" id="KW-0472">Membrane</keyword>
<evidence type="ECO:0000313" key="8">
    <source>
        <dbReference type="Proteomes" id="UP000039865"/>
    </source>
</evidence>
<dbReference type="AlphaFoldDB" id="A0A078A009"/>
<dbReference type="OrthoDB" id="310747at2759"/>
<organism evidence="7 8">
    <name type="scientific">Stylonychia lemnae</name>
    <name type="common">Ciliate</name>
    <dbReference type="NCBI Taxonomy" id="5949"/>
    <lineage>
        <taxon>Eukaryota</taxon>
        <taxon>Sar</taxon>
        <taxon>Alveolata</taxon>
        <taxon>Ciliophora</taxon>
        <taxon>Intramacronucleata</taxon>
        <taxon>Spirotrichea</taxon>
        <taxon>Stichotrichia</taxon>
        <taxon>Sporadotrichida</taxon>
        <taxon>Oxytrichidae</taxon>
        <taxon>Stylonychinae</taxon>
        <taxon>Stylonychia</taxon>
    </lineage>
</organism>
<feature type="transmembrane region" description="Helical" evidence="6">
    <location>
        <begin position="36"/>
        <end position="52"/>
    </location>
</feature>
<proteinExistence type="inferred from homology"/>
<evidence type="ECO:0000256" key="1">
    <source>
        <dbReference type="ARBA" id="ARBA00004141"/>
    </source>
</evidence>
<dbReference type="EMBL" id="CCKQ01004363">
    <property type="protein sequence ID" value="CDW75521.1"/>
    <property type="molecule type" value="Genomic_DNA"/>
</dbReference>
<protein>
    <submittedName>
        <fullName evidence="7">Mpv17-like protein 2-like</fullName>
    </submittedName>
</protein>
<dbReference type="PANTHER" id="PTHR11266">
    <property type="entry name" value="PEROXISOMAL MEMBRANE PROTEIN 2, PXMP2 MPV17"/>
    <property type="match status" value="1"/>
</dbReference>
<dbReference type="GO" id="GO:0016020">
    <property type="term" value="C:membrane"/>
    <property type="evidence" value="ECO:0007669"/>
    <property type="project" value="UniProtKB-SubCell"/>
</dbReference>
<evidence type="ECO:0000256" key="3">
    <source>
        <dbReference type="ARBA" id="ARBA00022692"/>
    </source>
</evidence>
<dbReference type="Proteomes" id="UP000039865">
    <property type="component" value="Unassembled WGS sequence"/>
</dbReference>
<name>A0A078A009_STYLE</name>
<keyword evidence="8" id="KW-1185">Reference proteome</keyword>
<evidence type="ECO:0000256" key="4">
    <source>
        <dbReference type="ARBA" id="ARBA00022989"/>
    </source>
</evidence>
<dbReference type="InterPro" id="IPR007248">
    <property type="entry name" value="Mpv17_PMP22"/>
</dbReference>